<evidence type="ECO:0000313" key="3">
    <source>
        <dbReference type="Proteomes" id="UP001140172"/>
    </source>
</evidence>
<feature type="compositionally biased region" description="Low complexity" evidence="1">
    <location>
        <begin position="277"/>
        <end position="290"/>
    </location>
</feature>
<feature type="compositionally biased region" description="Basic and acidic residues" evidence="1">
    <location>
        <begin position="378"/>
        <end position="392"/>
    </location>
</feature>
<dbReference type="OrthoDB" id="5584529at2759"/>
<reference evidence="2" key="1">
    <citation type="submission" date="2022-07" db="EMBL/GenBank/DDBJ databases">
        <title>Phylogenomic reconstructions and comparative analyses of Kickxellomycotina fungi.</title>
        <authorList>
            <person name="Reynolds N.K."/>
            <person name="Stajich J.E."/>
            <person name="Barry K."/>
            <person name="Grigoriev I.V."/>
            <person name="Crous P."/>
            <person name="Smith M.E."/>
        </authorList>
    </citation>
    <scope>NUCLEOTIDE SEQUENCE</scope>
    <source>
        <strain evidence="2">BCRC 34489</strain>
    </source>
</reference>
<organism evidence="2 3">
    <name type="scientific">Coemansia interrupta</name>
    <dbReference type="NCBI Taxonomy" id="1126814"/>
    <lineage>
        <taxon>Eukaryota</taxon>
        <taxon>Fungi</taxon>
        <taxon>Fungi incertae sedis</taxon>
        <taxon>Zoopagomycota</taxon>
        <taxon>Kickxellomycotina</taxon>
        <taxon>Kickxellomycetes</taxon>
        <taxon>Kickxellales</taxon>
        <taxon>Kickxellaceae</taxon>
        <taxon>Coemansia</taxon>
    </lineage>
</organism>
<feature type="compositionally biased region" description="Low complexity" evidence="1">
    <location>
        <begin position="85"/>
        <end position="99"/>
    </location>
</feature>
<evidence type="ECO:0000256" key="1">
    <source>
        <dbReference type="SAM" id="MobiDB-lite"/>
    </source>
</evidence>
<dbReference type="Proteomes" id="UP001140172">
    <property type="component" value="Unassembled WGS sequence"/>
</dbReference>
<feature type="region of interest" description="Disordered" evidence="1">
    <location>
        <begin position="378"/>
        <end position="397"/>
    </location>
</feature>
<feature type="compositionally biased region" description="Basic and acidic residues" evidence="1">
    <location>
        <begin position="224"/>
        <end position="233"/>
    </location>
</feature>
<feature type="region of interest" description="Disordered" evidence="1">
    <location>
        <begin position="38"/>
        <end position="126"/>
    </location>
</feature>
<gene>
    <name evidence="2" type="ORF">GGI15_000377</name>
</gene>
<keyword evidence="3" id="KW-1185">Reference proteome</keyword>
<dbReference type="EMBL" id="JANBUM010000010">
    <property type="protein sequence ID" value="KAJ2787869.1"/>
    <property type="molecule type" value="Genomic_DNA"/>
</dbReference>
<comment type="caution">
    <text evidence="2">The sequence shown here is derived from an EMBL/GenBank/DDBJ whole genome shotgun (WGS) entry which is preliminary data.</text>
</comment>
<feature type="region of interest" description="Disordered" evidence="1">
    <location>
        <begin position="205"/>
        <end position="233"/>
    </location>
</feature>
<sequence>MILGNNPNAAPVIISADSQLTDLLSQVASVPTPAAAEATLDSDVTSAEDDAAADDSTAQLTGRHAAKPIGRYTNPHAVGRKSKAVSESVDSVAADSEAALPDTSADGTEDDIASTSPITPHKGKTASAKAAAKKKASALKSTAIDVDSDLAADTVASAADTDLVAPPPAHYHATANIVDDAATVAAADATSDIDSAVAAFASTEADAAPAHVPGSRHRGASANIKDEASKARAEASAEAREAVLSEVRAEASAEAALQASSELHLNARTIVHDEAAQYDYSKDQSQSSYGDESDHYSRTADSSYSTEYGSDTYSHDHGSYTDDYKDSSTYGDWKLHYDGNSPTIYQASESSSNFNFNTEPHSYTDGAYNVRYSDHQSDYEHEHNRDHYHDSSDYETQSKPYNFANMHAVSALERDAASGMSSATGGTSGSVASLPSNGSPHAVNELDPLSYATEACSFRKDLPLVASDTPVSACPSIMVIGVPQPTMMSAPASSAVPQASTVMVTKMITPAVKVVVASTDNDA</sequence>
<feature type="compositionally biased region" description="Basic and acidic residues" evidence="1">
    <location>
        <begin position="313"/>
        <end position="325"/>
    </location>
</feature>
<dbReference type="AlphaFoldDB" id="A0A9W8LMF4"/>
<protein>
    <submittedName>
        <fullName evidence="2">Uncharacterized protein</fullName>
    </submittedName>
</protein>
<accession>A0A9W8LMF4</accession>
<feature type="compositionally biased region" description="Polar residues" evidence="1">
    <location>
        <begin position="299"/>
        <end position="312"/>
    </location>
</feature>
<feature type="region of interest" description="Disordered" evidence="1">
    <location>
        <begin position="417"/>
        <end position="439"/>
    </location>
</feature>
<name>A0A9W8LMF4_9FUNG</name>
<evidence type="ECO:0000313" key="2">
    <source>
        <dbReference type="EMBL" id="KAJ2787869.1"/>
    </source>
</evidence>
<proteinExistence type="predicted"/>
<feature type="region of interest" description="Disordered" evidence="1">
    <location>
        <begin position="277"/>
        <end position="325"/>
    </location>
</feature>
<feature type="compositionally biased region" description="Low complexity" evidence="1">
    <location>
        <begin position="417"/>
        <end position="433"/>
    </location>
</feature>